<evidence type="ECO:0000256" key="7">
    <source>
        <dbReference type="ARBA" id="ARBA00022723"/>
    </source>
</evidence>
<evidence type="ECO:0000313" key="19">
    <source>
        <dbReference type="Proteomes" id="UP000494165"/>
    </source>
</evidence>
<dbReference type="InterPro" id="IPR037160">
    <property type="entry name" value="DNA_Pol_thumb_sf"/>
</dbReference>
<dbReference type="GO" id="GO:0006303">
    <property type="term" value="P:double-strand break repair via nonhomologous end joining"/>
    <property type="evidence" value="ECO:0007669"/>
    <property type="project" value="TreeGrafter"/>
</dbReference>
<keyword evidence="4" id="KW-0237">DNA synthesis</keyword>
<comment type="catalytic activity">
    <reaction evidence="14 16">
        <text>DNA(n) + a 2'-deoxyribonucleoside 5'-triphosphate = DNA(n+1) + diphosphate</text>
        <dbReference type="Rhea" id="RHEA:22508"/>
        <dbReference type="Rhea" id="RHEA-COMP:17339"/>
        <dbReference type="Rhea" id="RHEA-COMP:17340"/>
        <dbReference type="ChEBI" id="CHEBI:33019"/>
        <dbReference type="ChEBI" id="CHEBI:61560"/>
        <dbReference type="ChEBI" id="CHEBI:173112"/>
        <dbReference type="EC" id="2.7.7.7"/>
    </reaction>
</comment>
<dbReference type="GO" id="GO:0003887">
    <property type="term" value="F:DNA-directed DNA polymerase activity"/>
    <property type="evidence" value="ECO:0007669"/>
    <property type="project" value="UniProtKB-UniRule"/>
</dbReference>
<dbReference type="InterPro" id="IPR002008">
    <property type="entry name" value="DNA_pol_X_beta-like"/>
</dbReference>
<dbReference type="CDD" id="cd00141">
    <property type="entry name" value="NT_POLXc"/>
    <property type="match status" value="1"/>
</dbReference>
<evidence type="ECO:0000256" key="10">
    <source>
        <dbReference type="ARBA" id="ARBA00022932"/>
    </source>
</evidence>
<dbReference type="InterPro" id="IPR027421">
    <property type="entry name" value="DNA_pol_lamdba_lyase_dom_sf"/>
</dbReference>
<comment type="similarity">
    <text evidence="16">Belongs to the DNA polymerase type-X family.</text>
</comment>
<dbReference type="PRINTS" id="PR00869">
    <property type="entry name" value="DNAPOLX"/>
</dbReference>
<dbReference type="Pfam" id="PF14791">
    <property type="entry name" value="DNA_pol_B_thumb"/>
    <property type="match status" value="1"/>
</dbReference>
<evidence type="ECO:0000256" key="9">
    <source>
        <dbReference type="ARBA" id="ARBA00022842"/>
    </source>
</evidence>
<keyword evidence="9" id="KW-0460">Magnesium</keyword>
<dbReference type="InterPro" id="IPR022312">
    <property type="entry name" value="DNA_pol_X"/>
</dbReference>
<evidence type="ECO:0000256" key="11">
    <source>
        <dbReference type="ARBA" id="ARBA00023125"/>
    </source>
</evidence>
<dbReference type="SUPFAM" id="SSF81301">
    <property type="entry name" value="Nucleotidyltransferase"/>
    <property type="match status" value="1"/>
</dbReference>
<evidence type="ECO:0000256" key="4">
    <source>
        <dbReference type="ARBA" id="ARBA00022634"/>
    </source>
</evidence>
<keyword evidence="11" id="KW-0238">DNA-binding</keyword>
<proteinExistence type="inferred from homology"/>
<dbReference type="FunFam" id="3.30.210.10:FF:000002">
    <property type="entry name" value="DNA polymerase"/>
    <property type="match status" value="1"/>
</dbReference>
<comment type="function">
    <text evidence="16">DNA polymerase that functions in several pathways of DNA repair. Involved in base excision repair (BER) responsible for repair of lesions that give rise to abasic (AP) sites in DNA. Also contributes to DNA double-strand break repair by non-homologous end joining and homologous recombination. Has both template-dependent and template-independent (terminal transferase) DNA polymerase activities. Has also a 5'-deoxyribose-5-phosphate lyase (dRP lyase) activity.</text>
</comment>
<dbReference type="InterPro" id="IPR043519">
    <property type="entry name" value="NT_sf"/>
</dbReference>
<dbReference type="InterPro" id="IPR002054">
    <property type="entry name" value="DNA-dir_DNA_pol_X"/>
</dbReference>
<dbReference type="GO" id="GO:0003677">
    <property type="term" value="F:DNA binding"/>
    <property type="evidence" value="ECO:0007669"/>
    <property type="project" value="UniProtKB-UniRule"/>
</dbReference>
<keyword evidence="3" id="KW-0963">Cytoplasm</keyword>
<dbReference type="PANTHER" id="PTHR11276:SF42">
    <property type="entry name" value="DNA POLYMERASE BETA"/>
    <property type="match status" value="1"/>
</dbReference>
<dbReference type="Pfam" id="PF14716">
    <property type="entry name" value="HHH_8"/>
    <property type="match status" value="1"/>
</dbReference>
<evidence type="ECO:0000256" key="6">
    <source>
        <dbReference type="ARBA" id="ARBA00022695"/>
    </source>
</evidence>
<evidence type="ECO:0000256" key="16">
    <source>
        <dbReference type="RuleBase" id="RU366014"/>
    </source>
</evidence>
<keyword evidence="6 16" id="KW-0548">Nucleotidyltransferase</keyword>
<dbReference type="InterPro" id="IPR010996">
    <property type="entry name" value="HHH_MUS81"/>
</dbReference>
<organism evidence="18 19">
    <name type="scientific">Cloeon dipterum</name>
    <dbReference type="NCBI Taxonomy" id="197152"/>
    <lineage>
        <taxon>Eukaryota</taxon>
        <taxon>Metazoa</taxon>
        <taxon>Ecdysozoa</taxon>
        <taxon>Arthropoda</taxon>
        <taxon>Hexapoda</taxon>
        <taxon>Insecta</taxon>
        <taxon>Pterygota</taxon>
        <taxon>Palaeoptera</taxon>
        <taxon>Ephemeroptera</taxon>
        <taxon>Pisciforma</taxon>
        <taxon>Baetidae</taxon>
        <taxon>Cloeon</taxon>
    </lineage>
</organism>
<dbReference type="Pfam" id="PF14792">
    <property type="entry name" value="DNA_pol_B_palm"/>
    <property type="match status" value="1"/>
</dbReference>
<dbReference type="GO" id="GO:0005634">
    <property type="term" value="C:nucleus"/>
    <property type="evidence" value="ECO:0007669"/>
    <property type="project" value="UniProtKB-SubCell"/>
</dbReference>
<dbReference type="PRINTS" id="PR00870">
    <property type="entry name" value="DNAPOLXBETA"/>
</dbReference>
<sequence length="361" mass="40742">MLSLPARRIATCYLTLIGGKMSTSAAAKDLNKDLCGMLKQLAEYELAVNKNMYKSRAYKQAAATLAKLDYKVSSGEEAKKLKGIGDKISKKIDEFLATGTLKKLDNIHKDANSEAIILLSRVHGIGSAKARELVTDFGVNSLEQLRQRQDELNLNHHQLIGIKYFEDFEQQIPRKEIIKVEKIVKDHIANFDPELQVTFCGSYRREKPESGDMDILVTKSSYVSTCEKKEGSTILRNFVSELEKIQLITDTISIGDVKFMGVSNIGRVKGHEKKDALYRHVDIRVCPSDQYHCHILHFTGSSLFNTNMRQHALSQGYTLNEYSLRPVGTAGTAGSPVIINTERDIFEYIDYPYREPKDRND</sequence>
<protein>
    <recommendedName>
        <fullName evidence="16">DNA polymerase</fullName>
        <ecNumber evidence="16">2.7.7.7</ecNumber>
    </recommendedName>
</protein>
<evidence type="ECO:0000256" key="5">
    <source>
        <dbReference type="ARBA" id="ARBA00022679"/>
    </source>
</evidence>
<evidence type="ECO:0000256" key="1">
    <source>
        <dbReference type="ARBA" id="ARBA00001946"/>
    </source>
</evidence>
<evidence type="ECO:0000256" key="14">
    <source>
        <dbReference type="ARBA" id="ARBA00049244"/>
    </source>
</evidence>
<keyword evidence="12 16" id="KW-0234">DNA repair</keyword>
<keyword evidence="7" id="KW-0479">Metal-binding</keyword>
<dbReference type="InterPro" id="IPR028207">
    <property type="entry name" value="DNA_pol_B_palm_palm"/>
</dbReference>
<reference evidence="18 19" key="1">
    <citation type="submission" date="2020-04" db="EMBL/GenBank/DDBJ databases">
        <authorList>
            <person name="Alioto T."/>
            <person name="Alioto T."/>
            <person name="Gomez Garrido J."/>
        </authorList>
    </citation>
    <scope>NUCLEOTIDE SEQUENCE [LARGE SCALE GENOMIC DNA]</scope>
</reference>
<comment type="subcellular location">
    <subcellularLocation>
        <location evidence="2 16">Nucleus</location>
    </subcellularLocation>
</comment>
<dbReference type="Gene3D" id="1.10.150.20">
    <property type="entry name" value="5' to 3' exonuclease, C-terminal subdomain"/>
    <property type="match status" value="1"/>
</dbReference>
<dbReference type="SUPFAM" id="SSF47802">
    <property type="entry name" value="DNA polymerase beta, N-terminal domain-like"/>
    <property type="match status" value="1"/>
</dbReference>
<evidence type="ECO:0000259" key="17">
    <source>
        <dbReference type="SMART" id="SM00483"/>
    </source>
</evidence>
<evidence type="ECO:0000256" key="8">
    <source>
        <dbReference type="ARBA" id="ARBA00022763"/>
    </source>
</evidence>
<evidence type="ECO:0000256" key="3">
    <source>
        <dbReference type="ARBA" id="ARBA00022490"/>
    </source>
</evidence>
<name>A0A8S1E1F9_9INSE</name>
<dbReference type="Gene3D" id="3.30.210.10">
    <property type="entry name" value="DNA polymerase, thumb domain"/>
    <property type="match status" value="1"/>
</dbReference>
<dbReference type="InterPro" id="IPR018944">
    <property type="entry name" value="DNA_pol_lambd_fingers_domain"/>
</dbReference>
<dbReference type="Pfam" id="PF10391">
    <property type="entry name" value="DNA_pol_lambd_f"/>
    <property type="match status" value="1"/>
</dbReference>
<gene>
    <name evidence="18" type="ORF">CLODIP_2_CD11191</name>
</gene>
<comment type="caution">
    <text evidence="18">The sequence shown here is derived from an EMBL/GenBank/DDBJ whole genome shotgun (WGS) entry which is preliminary data.</text>
</comment>
<evidence type="ECO:0000256" key="15">
    <source>
        <dbReference type="PIRSR" id="PIRSR622312-50"/>
    </source>
</evidence>
<dbReference type="AlphaFoldDB" id="A0A8S1E1F9"/>
<evidence type="ECO:0000313" key="18">
    <source>
        <dbReference type="EMBL" id="CAB3386005.1"/>
    </source>
</evidence>
<evidence type="ECO:0000256" key="2">
    <source>
        <dbReference type="ARBA" id="ARBA00004123"/>
    </source>
</evidence>
<dbReference type="Gene3D" id="3.30.460.10">
    <property type="entry name" value="Beta Polymerase, domain 2"/>
    <property type="match status" value="1"/>
</dbReference>
<dbReference type="EC" id="2.7.7.7" evidence="16"/>
<keyword evidence="5 16" id="KW-0808">Transferase</keyword>
<dbReference type="EMBL" id="CADEPI010000446">
    <property type="protein sequence ID" value="CAB3386005.1"/>
    <property type="molecule type" value="Genomic_DNA"/>
</dbReference>
<feature type="active site" description="Nucleophile; Schiff-base intermediate with DNA; for 5'-dRP lyase activity" evidence="15">
    <location>
        <position position="91"/>
    </location>
</feature>
<dbReference type="SUPFAM" id="SSF81585">
    <property type="entry name" value="PsbU/PolX domain-like"/>
    <property type="match status" value="1"/>
</dbReference>
<dbReference type="OrthoDB" id="205514at2759"/>
<feature type="domain" description="DNA-directed DNA polymerase X" evidence="17">
    <location>
        <begin position="29"/>
        <end position="360"/>
    </location>
</feature>
<keyword evidence="8 16" id="KW-0227">DNA damage</keyword>
<dbReference type="PANTHER" id="PTHR11276">
    <property type="entry name" value="DNA POLYMERASE TYPE-X FAMILY MEMBER"/>
    <property type="match status" value="1"/>
</dbReference>
<comment type="cofactor">
    <cofactor evidence="1">
        <name>Mg(2+)</name>
        <dbReference type="ChEBI" id="CHEBI:18420"/>
    </cofactor>
</comment>
<keyword evidence="10 16" id="KW-0239">DNA-directed DNA polymerase</keyword>
<dbReference type="GO" id="GO:0006284">
    <property type="term" value="P:base-excision repair"/>
    <property type="evidence" value="ECO:0007669"/>
    <property type="project" value="TreeGrafter"/>
</dbReference>
<accession>A0A8S1E1F9</accession>
<dbReference type="Proteomes" id="UP000494165">
    <property type="component" value="Unassembled WGS sequence"/>
</dbReference>
<evidence type="ECO:0000256" key="12">
    <source>
        <dbReference type="ARBA" id="ARBA00023204"/>
    </source>
</evidence>
<keyword evidence="19" id="KW-1185">Reference proteome</keyword>
<dbReference type="InterPro" id="IPR029398">
    <property type="entry name" value="PolB_thumb"/>
</dbReference>
<evidence type="ECO:0000256" key="13">
    <source>
        <dbReference type="ARBA" id="ARBA00023242"/>
    </source>
</evidence>
<dbReference type="Gene3D" id="1.10.150.110">
    <property type="entry name" value="DNA polymerase beta, N-terminal domain-like"/>
    <property type="match status" value="1"/>
</dbReference>
<dbReference type="GO" id="GO:0046872">
    <property type="term" value="F:metal ion binding"/>
    <property type="evidence" value="ECO:0007669"/>
    <property type="project" value="UniProtKB-UniRule"/>
</dbReference>
<keyword evidence="13 16" id="KW-0539">Nucleus</keyword>
<dbReference type="SMART" id="SM00483">
    <property type="entry name" value="POLXc"/>
    <property type="match status" value="1"/>
</dbReference>